<organism evidence="10 11">
    <name type="scientific">Nocardiopsis mangrovi</name>
    <dbReference type="NCBI Taxonomy" id="1179818"/>
    <lineage>
        <taxon>Bacteria</taxon>
        <taxon>Bacillati</taxon>
        <taxon>Actinomycetota</taxon>
        <taxon>Actinomycetes</taxon>
        <taxon>Streptosporangiales</taxon>
        <taxon>Nocardiopsidaceae</taxon>
        <taxon>Nocardiopsis</taxon>
    </lineage>
</organism>
<dbReference type="Proteomes" id="UP001595923">
    <property type="component" value="Unassembled WGS sequence"/>
</dbReference>
<protein>
    <submittedName>
        <fullName evidence="10">ABC transporter permease</fullName>
    </submittedName>
</protein>
<dbReference type="PANTHER" id="PTHR30151">
    <property type="entry name" value="ALKANE SULFONATE ABC TRANSPORTER-RELATED, MEMBRANE SUBUNIT"/>
    <property type="match status" value="1"/>
</dbReference>
<dbReference type="CDD" id="cd06261">
    <property type="entry name" value="TM_PBP2"/>
    <property type="match status" value="1"/>
</dbReference>
<evidence type="ECO:0000256" key="6">
    <source>
        <dbReference type="ARBA" id="ARBA00023136"/>
    </source>
</evidence>
<feature type="transmembrane region" description="Helical" evidence="7">
    <location>
        <begin position="163"/>
        <end position="181"/>
    </location>
</feature>
<dbReference type="PROSITE" id="PS50928">
    <property type="entry name" value="ABC_TM1"/>
    <property type="match status" value="1"/>
</dbReference>
<keyword evidence="2 7" id="KW-0813">Transport</keyword>
<dbReference type="InterPro" id="IPR000515">
    <property type="entry name" value="MetI-like"/>
</dbReference>
<comment type="caution">
    <text evidence="10">The sequence shown here is derived from an EMBL/GenBank/DDBJ whole genome shotgun (WGS) entry which is preliminary data.</text>
</comment>
<evidence type="ECO:0000313" key="10">
    <source>
        <dbReference type="EMBL" id="MFC4565163.1"/>
    </source>
</evidence>
<feature type="compositionally biased region" description="Low complexity" evidence="8">
    <location>
        <begin position="29"/>
        <end position="41"/>
    </location>
</feature>
<evidence type="ECO:0000256" key="3">
    <source>
        <dbReference type="ARBA" id="ARBA00022475"/>
    </source>
</evidence>
<keyword evidence="11" id="KW-1185">Reference proteome</keyword>
<feature type="transmembrane region" description="Helical" evidence="7">
    <location>
        <begin position="128"/>
        <end position="151"/>
    </location>
</feature>
<feature type="transmembrane region" description="Helical" evidence="7">
    <location>
        <begin position="282"/>
        <end position="304"/>
    </location>
</feature>
<gene>
    <name evidence="10" type="ORF">ACFO4E_25180</name>
</gene>
<keyword evidence="5 7" id="KW-1133">Transmembrane helix</keyword>
<sequence length="318" mass="33365">MTARGQRATDEKGGRGPAAGDPAPRRDAAAPPAADTAAPRGVPEPRRQNGPIATETVRSAAERRRRIPRWAVKTLSPITLVALWQAASATGALPAETLAAPSVVLATAADLAATGELQEAVLTSLGRVLAGLAIGITTAVVLATLSGLFRLGEDIIDAPVQMLRTVPTIGLIPLLIIWFGIGEEPKIALIALTVTFPLYMNIYGGIRNVDSALIEAARTLGVGWFGAIRHIVLPGAMPGALVGLRFALGSAWLALVFGETINATSGIGYLMNNAREFFQTDVIVVCLALYALLGLIADFIVRLLERVLLAWRPAFSGT</sequence>
<dbReference type="Pfam" id="PF00528">
    <property type="entry name" value="BPD_transp_1"/>
    <property type="match status" value="1"/>
</dbReference>
<keyword evidence="6 7" id="KW-0472">Membrane</keyword>
<feature type="domain" description="ABC transmembrane type-1" evidence="9">
    <location>
        <begin position="117"/>
        <end position="301"/>
    </location>
</feature>
<comment type="subcellular location">
    <subcellularLocation>
        <location evidence="1 7">Cell membrane</location>
        <topology evidence="1 7">Multi-pass membrane protein</topology>
    </subcellularLocation>
</comment>
<evidence type="ECO:0000259" key="9">
    <source>
        <dbReference type="PROSITE" id="PS50928"/>
    </source>
</evidence>
<keyword evidence="3" id="KW-1003">Cell membrane</keyword>
<feature type="region of interest" description="Disordered" evidence="8">
    <location>
        <begin position="1"/>
        <end position="60"/>
    </location>
</feature>
<dbReference type="EMBL" id="JBHSFQ010000033">
    <property type="protein sequence ID" value="MFC4565163.1"/>
    <property type="molecule type" value="Genomic_DNA"/>
</dbReference>
<dbReference type="RefSeq" id="WP_378578893.1">
    <property type="nucleotide sequence ID" value="NZ_JBHSFQ010000033.1"/>
</dbReference>
<accession>A0ABV9E5B5</accession>
<feature type="transmembrane region" description="Helical" evidence="7">
    <location>
        <begin position="252"/>
        <end position="270"/>
    </location>
</feature>
<evidence type="ECO:0000256" key="7">
    <source>
        <dbReference type="RuleBase" id="RU363032"/>
    </source>
</evidence>
<comment type="similarity">
    <text evidence="7">Belongs to the binding-protein-dependent transport system permease family.</text>
</comment>
<evidence type="ECO:0000256" key="8">
    <source>
        <dbReference type="SAM" id="MobiDB-lite"/>
    </source>
</evidence>
<keyword evidence="4 7" id="KW-0812">Transmembrane</keyword>
<evidence type="ECO:0000313" key="11">
    <source>
        <dbReference type="Proteomes" id="UP001595923"/>
    </source>
</evidence>
<dbReference type="PANTHER" id="PTHR30151:SF38">
    <property type="entry name" value="ALIPHATIC SULFONATES TRANSPORT PERMEASE PROTEIN SSUC-RELATED"/>
    <property type="match status" value="1"/>
</dbReference>
<name>A0ABV9E5B5_9ACTN</name>
<evidence type="ECO:0000256" key="5">
    <source>
        <dbReference type="ARBA" id="ARBA00022989"/>
    </source>
</evidence>
<dbReference type="Gene3D" id="1.10.3720.10">
    <property type="entry name" value="MetI-like"/>
    <property type="match status" value="1"/>
</dbReference>
<dbReference type="InterPro" id="IPR035906">
    <property type="entry name" value="MetI-like_sf"/>
</dbReference>
<proteinExistence type="inferred from homology"/>
<dbReference type="SUPFAM" id="SSF161098">
    <property type="entry name" value="MetI-like"/>
    <property type="match status" value="1"/>
</dbReference>
<evidence type="ECO:0000256" key="1">
    <source>
        <dbReference type="ARBA" id="ARBA00004651"/>
    </source>
</evidence>
<feature type="transmembrane region" description="Helical" evidence="7">
    <location>
        <begin position="187"/>
        <end position="206"/>
    </location>
</feature>
<evidence type="ECO:0000256" key="2">
    <source>
        <dbReference type="ARBA" id="ARBA00022448"/>
    </source>
</evidence>
<reference evidence="11" key="1">
    <citation type="journal article" date="2019" name="Int. J. Syst. Evol. Microbiol.">
        <title>The Global Catalogue of Microorganisms (GCM) 10K type strain sequencing project: providing services to taxonomists for standard genome sequencing and annotation.</title>
        <authorList>
            <consortium name="The Broad Institute Genomics Platform"/>
            <consortium name="The Broad Institute Genome Sequencing Center for Infectious Disease"/>
            <person name="Wu L."/>
            <person name="Ma J."/>
        </authorList>
    </citation>
    <scope>NUCLEOTIDE SEQUENCE [LARGE SCALE GENOMIC DNA]</scope>
    <source>
        <strain evidence="11">XZYJ18</strain>
    </source>
</reference>
<evidence type="ECO:0000256" key="4">
    <source>
        <dbReference type="ARBA" id="ARBA00022692"/>
    </source>
</evidence>